<keyword evidence="2" id="KW-1185">Reference proteome</keyword>
<dbReference type="RefSeq" id="WP_029161933.1">
    <property type="nucleotide sequence ID" value="NZ_CP009933.1"/>
</dbReference>
<dbReference type="Proteomes" id="UP000033115">
    <property type="component" value="Chromosome"/>
</dbReference>
<name>A0A0E3GQN4_CLOSL</name>
<gene>
    <name evidence="1" type="ORF">CSCA_1751</name>
</gene>
<dbReference type="EMBL" id="CP009933">
    <property type="protein sequence ID" value="AKA68876.1"/>
    <property type="molecule type" value="Genomic_DNA"/>
</dbReference>
<reference evidence="1 2" key="1">
    <citation type="journal article" date="2015" name="J. Biotechnol.">
        <title>Complete genome sequence of a malodorant-producing acetogen, Clostridium scatologenes ATCC 25775(T).</title>
        <authorList>
            <person name="Zhu Z."/>
            <person name="Guo T."/>
            <person name="Zheng H."/>
            <person name="Song T."/>
            <person name="Ouyang P."/>
            <person name="Xie J."/>
        </authorList>
    </citation>
    <scope>NUCLEOTIDE SEQUENCE [LARGE SCALE GENOMIC DNA]</scope>
    <source>
        <strain evidence="1 2">ATCC 25775</strain>
    </source>
</reference>
<dbReference type="AlphaFoldDB" id="A0A0E3GQN4"/>
<organism evidence="1 2">
    <name type="scientific">Clostridium scatologenes</name>
    <dbReference type="NCBI Taxonomy" id="1548"/>
    <lineage>
        <taxon>Bacteria</taxon>
        <taxon>Bacillati</taxon>
        <taxon>Bacillota</taxon>
        <taxon>Clostridia</taxon>
        <taxon>Eubacteriales</taxon>
        <taxon>Clostridiaceae</taxon>
        <taxon>Clostridium</taxon>
    </lineage>
</organism>
<sequence>MKIYIKSGKMRFTIPVPNVLLKFGISIVNAPFIQKHISEKDKKYVNMINWKELSSSIDILREYKGLKIVDVHSRDGNHVTITL</sequence>
<evidence type="ECO:0000313" key="2">
    <source>
        <dbReference type="Proteomes" id="UP000033115"/>
    </source>
</evidence>
<dbReference type="HOGENOM" id="CLU_181467_1_0_9"/>
<protein>
    <submittedName>
        <fullName evidence="1">Uncharacterized protein</fullName>
    </submittedName>
</protein>
<dbReference type="KEGG" id="csq:CSCA_1751"/>
<evidence type="ECO:0000313" key="1">
    <source>
        <dbReference type="EMBL" id="AKA68876.1"/>
    </source>
</evidence>
<accession>A0A0E3GQN4</accession>
<dbReference type="STRING" id="1548.CSCA_1751"/>
<proteinExistence type="predicted"/>